<keyword evidence="3" id="KW-1185">Reference proteome</keyword>
<protein>
    <submittedName>
        <fullName evidence="2">Uncharacterized protein</fullName>
    </submittedName>
</protein>
<dbReference type="AlphaFoldDB" id="A0A7N0U3K2"/>
<reference evidence="2" key="1">
    <citation type="submission" date="2021-01" db="UniProtKB">
        <authorList>
            <consortium name="EnsemblPlants"/>
        </authorList>
    </citation>
    <scope>IDENTIFICATION</scope>
</reference>
<proteinExistence type="predicted"/>
<feature type="region of interest" description="Disordered" evidence="1">
    <location>
        <begin position="1"/>
        <end position="31"/>
    </location>
</feature>
<dbReference type="Proteomes" id="UP000594263">
    <property type="component" value="Unplaced"/>
</dbReference>
<dbReference type="EnsemblPlants" id="Kaladp0053s0379.1.v1.1">
    <property type="protein sequence ID" value="Kaladp0053s0379.1.v1.1.CDS.1"/>
    <property type="gene ID" value="Kaladp0053s0379.v1.1"/>
</dbReference>
<dbReference type="Gramene" id="Kaladp0053s0379.1.v1.1">
    <property type="protein sequence ID" value="Kaladp0053s0379.1.v1.1.CDS.1"/>
    <property type="gene ID" value="Kaladp0053s0379.v1.1"/>
</dbReference>
<evidence type="ECO:0000313" key="3">
    <source>
        <dbReference type="Proteomes" id="UP000594263"/>
    </source>
</evidence>
<evidence type="ECO:0000313" key="2">
    <source>
        <dbReference type="EnsemblPlants" id="Kaladp0053s0379.1.v1.1.CDS.1"/>
    </source>
</evidence>
<accession>A0A7N0U3K2</accession>
<organism evidence="2 3">
    <name type="scientific">Kalanchoe fedtschenkoi</name>
    <name type="common">Lavender scallops</name>
    <name type="synonym">South American air plant</name>
    <dbReference type="NCBI Taxonomy" id="63787"/>
    <lineage>
        <taxon>Eukaryota</taxon>
        <taxon>Viridiplantae</taxon>
        <taxon>Streptophyta</taxon>
        <taxon>Embryophyta</taxon>
        <taxon>Tracheophyta</taxon>
        <taxon>Spermatophyta</taxon>
        <taxon>Magnoliopsida</taxon>
        <taxon>eudicotyledons</taxon>
        <taxon>Gunneridae</taxon>
        <taxon>Pentapetalae</taxon>
        <taxon>Saxifragales</taxon>
        <taxon>Crassulaceae</taxon>
        <taxon>Kalanchoe</taxon>
    </lineage>
</organism>
<sequence length="111" mass="12281">MGLFRLSTATETNMREGPERGLQTGIPCGRSRKQGILFPMRFRNQPWQATHAAETDRKGASTITWRATHAAETDRKGSSHGVLRRLRCCFMGRIQPSTSDVPFLAAPPPTG</sequence>
<evidence type="ECO:0000256" key="1">
    <source>
        <dbReference type="SAM" id="MobiDB-lite"/>
    </source>
</evidence>
<name>A0A7N0U3K2_KALFE</name>